<sequence>MQIDNNKKFDVEIICRDADPKVGVIPSSIRNIARLKVGVSPFPGSYIKTLCDELREKLKLYRYIIIYGHSFGGAIANAIAKQINNDESIDKSRVFIKTSGSIYVVNDSESNNVNIENYMLVGDLSLHYNGLTKPVVNDTEHSDDLIKLSQTIYGKHTHESFARFIKKEGNVIWIDSEFLRTNIRTKKNIVNTLPQFFLPGLGSRREWFVHSNYHILNHLQQTWRKVLELNLGHRPYLPKIAL</sequence>
<accession>A0A6C0LB40</accession>
<dbReference type="InterPro" id="IPR029058">
    <property type="entry name" value="AB_hydrolase_fold"/>
</dbReference>
<protein>
    <recommendedName>
        <fullName evidence="1">Fungal lipase-type domain-containing protein</fullName>
    </recommendedName>
</protein>
<evidence type="ECO:0000259" key="1">
    <source>
        <dbReference type="Pfam" id="PF01764"/>
    </source>
</evidence>
<feature type="domain" description="Fungal lipase-type" evidence="1">
    <location>
        <begin position="46"/>
        <end position="113"/>
    </location>
</feature>
<reference evidence="2" key="1">
    <citation type="journal article" date="2020" name="Nature">
        <title>Giant virus diversity and host interactions through global metagenomics.</title>
        <authorList>
            <person name="Schulz F."/>
            <person name="Roux S."/>
            <person name="Paez-Espino D."/>
            <person name="Jungbluth S."/>
            <person name="Walsh D.A."/>
            <person name="Denef V.J."/>
            <person name="McMahon K.D."/>
            <person name="Konstantinidis K.T."/>
            <person name="Eloe-Fadrosh E.A."/>
            <person name="Kyrpides N.C."/>
            <person name="Woyke T."/>
        </authorList>
    </citation>
    <scope>NUCLEOTIDE SEQUENCE</scope>
    <source>
        <strain evidence="2">GVMAG-M-3300027759-42</strain>
    </source>
</reference>
<dbReference type="AlphaFoldDB" id="A0A6C0LB40"/>
<dbReference type="InterPro" id="IPR002921">
    <property type="entry name" value="Fungal_lipase-type"/>
</dbReference>
<organism evidence="2">
    <name type="scientific">viral metagenome</name>
    <dbReference type="NCBI Taxonomy" id="1070528"/>
    <lineage>
        <taxon>unclassified sequences</taxon>
        <taxon>metagenomes</taxon>
        <taxon>organismal metagenomes</taxon>
    </lineage>
</organism>
<evidence type="ECO:0000313" key="2">
    <source>
        <dbReference type="EMBL" id="QHU26844.1"/>
    </source>
</evidence>
<proteinExistence type="predicted"/>
<dbReference type="EMBL" id="MN740445">
    <property type="protein sequence ID" value="QHU26844.1"/>
    <property type="molecule type" value="Genomic_DNA"/>
</dbReference>
<dbReference type="SUPFAM" id="SSF53474">
    <property type="entry name" value="alpha/beta-Hydrolases"/>
    <property type="match status" value="1"/>
</dbReference>
<dbReference type="GO" id="GO:0006629">
    <property type="term" value="P:lipid metabolic process"/>
    <property type="evidence" value="ECO:0007669"/>
    <property type="project" value="InterPro"/>
</dbReference>
<name>A0A6C0LB40_9ZZZZ</name>
<dbReference type="Pfam" id="PF01764">
    <property type="entry name" value="Lipase_3"/>
    <property type="match status" value="1"/>
</dbReference>